<name>A0A1B0A3D1_GLOPL</name>
<evidence type="ECO:0000313" key="1">
    <source>
        <dbReference type="EnsemblMetazoa" id="GPAI033225-PA"/>
    </source>
</evidence>
<reference evidence="2" key="1">
    <citation type="submission" date="2014-03" db="EMBL/GenBank/DDBJ databases">
        <authorList>
            <person name="Aksoy S."/>
            <person name="Warren W."/>
            <person name="Wilson R.K."/>
        </authorList>
    </citation>
    <scope>NUCLEOTIDE SEQUENCE [LARGE SCALE GENOMIC DNA]</scope>
    <source>
        <strain evidence="2">IAEA</strain>
    </source>
</reference>
<sequence>MLCCTPLRNDVNELFAEGTLSESRYRERFARFESCDTSLENKSGRGRPMNVEDKAPWQPKLMYTRQRSRPSSTKSGFLDWGLLSSELGGAVAVLPSSVSLAPAVEGKDPGNPPGKPPTPHGNELLNTSIILASLGFDLYFSILAGFLRISCRAAITSGSLILDNRSIKFAPAEKPPGMLTTQRRSIASKVFEFVF</sequence>
<evidence type="ECO:0000313" key="2">
    <source>
        <dbReference type="Proteomes" id="UP000092445"/>
    </source>
</evidence>
<protein>
    <submittedName>
        <fullName evidence="1">Uncharacterized protein</fullName>
    </submittedName>
</protein>
<keyword evidence="2" id="KW-1185">Reference proteome</keyword>
<dbReference type="EnsemblMetazoa" id="GPAI033225-RA">
    <property type="protein sequence ID" value="GPAI033225-PA"/>
    <property type="gene ID" value="GPAI033225"/>
</dbReference>
<accession>A0A1B0A3D1</accession>
<reference evidence="1" key="2">
    <citation type="submission" date="2020-05" db="UniProtKB">
        <authorList>
            <consortium name="EnsemblMetazoa"/>
        </authorList>
    </citation>
    <scope>IDENTIFICATION</scope>
    <source>
        <strain evidence="1">IAEA</strain>
    </source>
</reference>
<dbReference type="AlphaFoldDB" id="A0A1B0A3D1"/>
<dbReference type="Proteomes" id="UP000092445">
    <property type="component" value="Unassembled WGS sequence"/>
</dbReference>
<dbReference type="VEuPathDB" id="VectorBase:GPAI033225"/>
<proteinExistence type="predicted"/>
<organism evidence="1 2">
    <name type="scientific">Glossina pallidipes</name>
    <name type="common">Tsetse fly</name>
    <dbReference type="NCBI Taxonomy" id="7398"/>
    <lineage>
        <taxon>Eukaryota</taxon>
        <taxon>Metazoa</taxon>
        <taxon>Ecdysozoa</taxon>
        <taxon>Arthropoda</taxon>
        <taxon>Hexapoda</taxon>
        <taxon>Insecta</taxon>
        <taxon>Pterygota</taxon>
        <taxon>Neoptera</taxon>
        <taxon>Endopterygota</taxon>
        <taxon>Diptera</taxon>
        <taxon>Brachycera</taxon>
        <taxon>Muscomorpha</taxon>
        <taxon>Hippoboscoidea</taxon>
        <taxon>Glossinidae</taxon>
        <taxon>Glossina</taxon>
    </lineage>
</organism>